<sequence length="206" mass="22974">MKTILTLVAHAGRPKLSHSRRAKSIGFALVFVLLAGSAIPVYGQFGYIISDLVPIDSQSGDVVYQGRGHARGASTVDLYSRAQAYFKKTLRPGSVVDLPHHSKRIVRESGILTLNVWTAGAVQPQSYRVSIEVKVQEGRYRYEFSRFAAQPDSVRGNLPIRALYPSAKRTFDMDEQSARTLQSWDRSVRAYIAGFKHYMAQPSVDQ</sequence>
<accession>D2QVB2</accession>
<geneLocation type="plasmid" evidence="1 2">
    <name>pSLIN01</name>
</geneLocation>
<keyword evidence="1" id="KW-0614">Plasmid</keyword>
<dbReference type="HOGENOM" id="CLU_1331243_0_0_10"/>
<dbReference type="Proteomes" id="UP000002028">
    <property type="component" value="Plasmid pSLIN01"/>
</dbReference>
<dbReference type="KEGG" id="sli:Slin_6794"/>
<evidence type="ECO:0008006" key="3">
    <source>
        <dbReference type="Google" id="ProtNLM"/>
    </source>
</evidence>
<organism evidence="1 2">
    <name type="scientific">Spirosoma linguale (strain ATCC 33905 / DSM 74 / LMG 10896 / Claus 1)</name>
    <dbReference type="NCBI Taxonomy" id="504472"/>
    <lineage>
        <taxon>Bacteria</taxon>
        <taxon>Pseudomonadati</taxon>
        <taxon>Bacteroidota</taxon>
        <taxon>Cytophagia</taxon>
        <taxon>Cytophagales</taxon>
        <taxon>Cytophagaceae</taxon>
        <taxon>Spirosoma</taxon>
    </lineage>
</organism>
<dbReference type="EMBL" id="CP001770">
    <property type="protein sequence ID" value="ADB42744.1"/>
    <property type="molecule type" value="Genomic_DNA"/>
</dbReference>
<keyword evidence="2" id="KW-1185">Reference proteome</keyword>
<name>D2QVB2_SPILD</name>
<evidence type="ECO:0000313" key="1">
    <source>
        <dbReference type="EMBL" id="ADB42744.1"/>
    </source>
</evidence>
<evidence type="ECO:0000313" key="2">
    <source>
        <dbReference type="Proteomes" id="UP000002028"/>
    </source>
</evidence>
<protein>
    <recommendedName>
        <fullName evidence="3">DUF4468 domain-containing protein</fullName>
    </recommendedName>
</protein>
<proteinExistence type="predicted"/>
<gene>
    <name evidence="1" type="ordered locus">Slin_6794</name>
</gene>
<dbReference type="AlphaFoldDB" id="D2QVB2"/>
<reference evidence="1 2" key="1">
    <citation type="journal article" date="2010" name="Stand. Genomic Sci.">
        <title>Complete genome sequence of Spirosoma linguale type strain (1).</title>
        <authorList>
            <person name="Lail K."/>
            <person name="Sikorski J."/>
            <person name="Saunders E."/>
            <person name="Lapidus A."/>
            <person name="Glavina Del Rio T."/>
            <person name="Copeland A."/>
            <person name="Tice H."/>
            <person name="Cheng J.-F."/>
            <person name="Lucas S."/>
            <person name="Nolan M."/>
            <person name="Bruce D."/>
            <person name="Goodwin L."/>
            <person name="Pitluck S."/>
            <person name="Ivanova N."/>
            <person name="Mavromatis K."/>
            <person name="Ovchinnikova G."/>
            <person name="Pati A."/>
            <person name="Chen A."/>
            <person name="Palaniappan K."/>
            <person name="Land M."/>
            <person name="Hauser L."/>
            <person name="Chang Y.-J."/>
            <person name="Jeffries C.D."/>
            <person name="Chain P."/>
            <person name="Brettin T."/>
            <person name="Detter J.C."/>
            <person name="Schuetze A."/>
            <person name="Rohde M."/>
            <person name="Tindall B.J."/>
            <person name="Goeker M."/>
            <person name="Bristow J."/>
            <person name="Eisen J.A."/>
            <person name="Markowitz V."/>
            <person name="Hugenholtz P."/>
            <person name="Kyrpides N.C."/>
            <person name="Klenk H.-P."/>
            <person name="Chen F."/>
        </authorList>
    </citation>
    <scope>NUCLEOTIDE SEQUENCE [LARGE SCALE GENOMIC DNA]</scope>
    <source>
        <strain evidence="2">ATCC 33905 / DSM 74 / LMG 10896 / Claus 1</strain>
    </source>
</reference>
<dbReference type="RefSeq" id="WP_012931226.1">
    <property type="nucleotide sequence ID" value="NC_013731.1"/>
</dbReference>